<dbReference type="EMBL" id="NNRU01000005">
    <property type="protein sequence ID" value="RFT28122.1"/>
    <property type="molecule type" value="Genomic_DNA"/>
</dbReference>
<dbReference type="GeneID" id="86823808"/>
<evidence type="ECO:0000313" key="5">
    <source>
        <dbReference type="Proteomes" id="UP001238969"/>
    </source>
</evidence>
<evidence type="ECO:0000313" key="3">
    <source>
        <dbReference type="EMBL" id="RFT28122.1"/>
    </source>
</evidence>
<dbReference type="EMBL" id="JASOGJ010000002">
    <property type="protein sequence ID" value="MDK6695418.1"/>
    <property type="molecule type" value="Genomic_DNA"/>
</dbReference>
<accession>A0A133NLU0</accession>
<dbReference type="EMBL" id="JASOLZ010000001">
    <property type="protein sequence ID" value="MDK6861153.1"/>
    <property type="molecule type" value="Genomic_DNA"/>
</dbReference>
<evidence type="ECO:0000313" key="4">
    <source>
        <dbReference type="Proteomes" id="UP000258379"/>
    </source>
</evidence>
<sequence>MNFNIRMGIPEMSNIWERLKKEFLEGSISKKDLSLYKKWGKSMKLLSENPRHPGLHTHDIEELTNRYGVRVWQSYLENKTSSAMRMYWVYGPDHMSITIIGLEPHPEDKKNGSYSRISLSDMPEM</sequence>
<dbReference type="Proteomes" id="UP001240561">
    <property type="component" value="Unassembled WGS sequence"/>
</dbReference>
<reference evidence="5 6" key="2">
    <citation type="submission" date="2023-05" db="EMBL/GenBank/DDBJ databases">
        <title>Cataloging the Phylogenetic Diversity of Human Bladder Bacteria.</title>
        <authorList>
            <person name="Du J."/>
        </authorList>
    </citation>
    <scope>NUCLEOTIDE SEQUENCE [LARGE SCALE GENOMIC DNA]</scope>
    <source>
        <strain evidence="2 5">UMB6972</strain>
        <strain evidence="1 6">UMB9230</strain>
    </source>
</reference>
<reference evidence="3 4" key="1">
    <citation type="submission" date="2017-07" db="EMBL/GenBank/DDBJ databases">
        <title>A comparative genomics approach to explaining the enigmatic role of Gardnerella vaginalis in the vaginal microbiome.</title>
        <authorList>
            <person name="Vancuren S.J."/>
            <person name="Hill J.E."/>
        </authorList>
    </citation>
    <scope>NUCLEOTIDE SEQUENCE [LARGE SCALE GENOMIC DNA]</scope>
    <source>
        <strain evidence="3 4">WP023</strain>
    </source>
</reference>
<dbReference type="RefSeq" id="WP_004114894.1">
    <property type="nucleotide sequence ID" value="NZ_JASOGJ010000002.1"/>
</dbReference>
<organism evidence="3 4">
    <name type="scientific">Gardnerella vaginalis</name>
    <dbReference type="NCBI Taxonomy" id="2702"/>
    <lineage>
        <taxon>Bacteria</taxon>
        <taxon>Bacillati</taxon>
        <taxon>Actinomycetota</taxon>
        <taxon>Actinomycetes</taxon>
        <taxon>Bifidobacteriales</taxon>
        <taxon>Bifidobacteriaceae</taxon>
        <taxon>Gardnerella</taxon>
    </lineage>
</organism>
<evidence type="ECO:0000313" key="6">
    <source>
        <dbReference type="Proteomes" id="UP001240561"/>
    </source>
</evidence>
<proteinExistence type="predicted"/>
<protein>
    <submittedName>
        <fullName evidence="3">Uncharacterized protein</fullName>
    </submittedName>
</protein>
<dbReference type="Proteomes" id="UP001238969">
    <property type="component" value="Unassembled WGS sequence"/>
</dbReference>
<comment type="caution">
    <text evidence="3">The sequence shown here is derived from an EMBL/GenBank/DDBJ whole genome shotgun (WGS) entry which is preliminary data.</text>
</comment>
<dbReference type="Proteomes" id="UP000258379">
    <property type="component" value="Unassembled WGS sequence"/>
</dbReference>
<evidence type="ECO:0000313" key="2">
    <source>
        <dbReference type="EMBL" id="MDK6861153.1"/>
    </source>
</evidence>
<evidence type="ECO:0000313" key="1">
    <source>
        <dbReference type="EMBL" id="MDK6695418.1"/>
    </source>
</evidence>
<dbReference type="OMA" id="VWESYLE"/>
<gene>
    <name evidence="3" type="ORF">CG405_06610</name>
    <name evidence="1" type="ORF">QP177_02400</name>
    <name evidence="2" type="ORF">QP355_00595</name>
</gene>
<name>A0A133NLU0_GARVA</name>
<dbReference type="AlphaFoldDB" id="A0A133NLU0"/>